<name>A0A3B0WVP4_9ZZZZ</name>
<dbReference type="GO" id="GO:0005886">
    <property type="term" value="C:plasma membrane"/>
    <property type="evidence" value="ECO:0007669"/>
    <property type="project" value="TreeGrafter"/>
</dbReference>
<gene>
    <name evidence="2" type="ORF">MNBD_GAMMA05-1159</name>
</gene>
<keyword evidence="1" id="KW-0812">Transmembrane</keyword>
<dbReference type="GO" id="GO:0019645">
    <property type="term" value="P:anaerobic electron transport chain"/>
    <property type="evidence" value="ECO:0007669"/>
    <property type="project" value="InterPro"/>
</dbReference>
<dbReference type="AlphaFoldDB" id="A0A3B0WVP4"/>
<dbReference type="GO" id="GO:0009390">
    <property type="term" value="C:dimethyl sulfoxide reductase complex"/>
    <property type="evidence" value="ECO:0007669"/>
    <property type="project" value="TreeGrafter"/>
</dbReference>
<organism evidence="2">
    <name type="scientific">hydrothermal vent metagenome</name>
    <dbReference type="NCBI Taxonomy" id="652676"/>
    <lineage>
        <taxon>unclassified sequences</taxon>
        <taxon>metagenomes</taxon>
        <taxon>ecological metagenomes</taxon>
    </lineage>
</organism>
<keyword evidence="1" id="KW-1133">Transmembrane helix</keyword>
<proteinExistence type="predicted"/>
<dbReference type="EC" id="1.8.5.3" evidence="2"/>
<feature type="transmembrane region" description="Helical" evidence="1">
    <location>
        <begin position="20"/>
        <end position="40"/>
    </location>
</feature>
<feature type="transmembrane region" description="Helical" evidence="1">
    <location>
        <begin position="281"/>
        <end position="299"/>
    </location>
</feature>
<keyword evidence="1" id="KW-0472">Membrane</keyword>
<evidence type="ECO:0000256" key="1">
    <source>
        <dbReference type="SAM" id="Phobius"/>
    </source>
</evidence>
<reference evidence="2" key="1">
    <citation type="submission" date="2018-06" db="EMBL/GenBank/DDBJ databases">
        <authorList>
            <person name="Zhirakovskaya E."/>
        </authorList>
    </citation>
    <scope>NUCLEOTIDE SEQUENCE</scope>
</reference>
<dbReference type="GO" id="GO:0009389">
    <property type="term" value="F:dimethyl sulfoxide reductase activity"/>
    <property type="evidence" value="ECO:0007669"/>
    <property type="project" value="TreeGrafter"/>
</dbReference>
<dbReference type="PANTHER" id="PTHR38095:SF1">
    <property type="entry name" value="ANAEROBIC DIMETHYL SULFOXIDE REDUCTASE CHAIN YNFH"/>
    <property type="match status" value="1"/>
</dbReference>
<feature type="transmembrane region" description="Helical" evidence="1">
    <location>
        <begin position="305"/>
        <end position="325"/>
    </location>
</feature>
<accession>A0A3B0WVP4</accession>
<feature type="transmembrane region" description="Helical" evidence="1">
    <location>
        <begin position="142"/>
        <end position="166"/>
    </location>
</feature>
<dbReference type="InterPro" id="IPR007059">
    <property type="entry name" value="DmsC"/>
</dbReference>
<keyword evidence="2" id="KW-0560">Oxidoreductase</keyword>
<dbReference type="PANTHER" id="PTHR38095">
    <property type="entry name" value="ANAEROBIC DIMETHYL SULFOXIDE REDUCTASE CHAIN YNFH"/>
    <property type="match status" value="1"/>
</dbReference>
<feature type="transmembrane region" description="Helical" evidence="1">
    <location>
        <begin position="60"/>
        <end position="83"/>
    </location>
</feature>
<feature type="transmembrane region" description="Helical" evidence="1">
    <location>
        <begin position="205"/>
        <end position="228"/>
    </location>
</feature>
<dbReference type="EMBL" id="UOFE01000033">
    <property type="protein sequence ID" value="VAW53259.1"/>
    <property type="molecule type" value="Genomic_DNA"/>
</dbReference>
<dbReference type="Pfam" id="PF04976">
    <property type="entry name" value="DmsC"/>
    <property type="match status" value="1"/>
</dbReference>
<protein>
    <submittedName>
        <fullName evidence="2">Anaerobic dimethyl sulfoxide reductase chain C, anchor subunit</fullName>
        <ecNumber evidence="2">1.8.5.3</ecNumber>
    </submittedName>
</protein>
<feature type="transmembrane region" description="Helical" evidence="1">
    <location>
        <begin position="104"/>
        <end position="122"/>
    </location>
</feature>
<evidence type="ECO:0000313" key="2">
    <source>
        <dbReference type="EMBL" id="VAW53259.1"/>
    </source>
</evidence>
<feature type="transmembrane region" description="Helical" evidence="1">
    <location>
        <begin position="178"/>
        <end position="199"/>
    </location>
</feature>
<sequence length="340" mass="37882">MNRHSTILRVGRENNMHPAFSVIFLTTLIGVGQGLFLALYTGQLYSVIKVLPVQDSPGFYGYGSLLALVFLAAGLVASFFHLGHPERAWRSAAKWKTSWLSREVLVLPAFMGMTFIYAMIHINDWNPVLFSLSEDFIVDLSLLVGAVNTVLAFSLFICTSMIYACIKFLQEWATPLTVANYTLLGMASGFALSTAFAAYVESDLIHFYGGWAIILTVTALITRIASLIRNNNIKHKSNLSTAIGIRHTKIKQIAQGSMGGSFNTREYFHGAKPFFFKSIKWIFLVLVFVVPVALLSGALASNLFVLFALAFIVQYVGLIAERWFFFAQANHPQNLYYQTI</sequence>